<keyword evidence="2" id="KW-1185">Reference proteome</keyword>
<comment type="caution">
    <text evidence="1">The sequence shown here is derived from an EMBL/GenBank/DDBJ whole genome shotgun (WGS) entry which is preliminary data.</text>
</comment>
<evidence type="ECO:0000313" key="2">
    <source>
        <dbReference type="Proteomes" id="UP001054945"/>
    </source>
</evidence>
<protein>
    <submittedName>
        <fullName evidence="1">Uncharacterized protein</fullName>
    </submittedName>
</protein>
<accession>A0AAV4QKF5</accession>
<dbReference type="AlphaFoldDB" id="A0AAV4QKF5"/>
<dbReference type="EMBL" id="BPLR01006269">
    <property type="protein sequence ID" value="GIY08576.1"/>
    <property type="molecule type" value="Genomic_DNA"/>
</dbReference>
<gene>
    <name evidence="1" type="ORF">CEXT_318741</name>
</gene>
<proteinExistence type="predicted"/>
<reference evidence="1 2" key="1">
    <citation type="submission" date="2021-06" db="EMBL/GenBank/DDBJ databases">
        <title>Caerostris extrusa draft genome.</title>
        <authorList>
            <person name="Kono N."/>
            <person name="Arakawa K."/>
        </authorList>
    </citation>
    <scope>NUCLEOTIDE SEQUENCE [LARGE SCALE GENOMIC DNA]</scope>
</reference>
<name>A0AAV4QKF5_CAEEX</name>
<evidence type="ECO:0000313" key="1">
    <source>
        <dbReference type="EMBL" id="GIY08576.1"/>
    </source>
</evidence>
<sequence length="169" mass="18799">MDLALILQAADFAAAADESLDSLFESFTEVSVEVGIDDGIQRRVEIADPEQNLNNDFRAIAGVAAHADRDIPEEEGQPAKDECSHNDSKCFGRFVFPLHLADSALGWGRLPTFRVIVVRIAVVRWRLYVLSERMIRAVPGIVVTGNNLIPAHESLDERPLRRSYSRSRA</sequence>
<dbReference type="Proteomes" id="UP001054945">
    <property type="component" value="Unassembled WGS sequence"/>
</dbReference>
<organism evidence="1 2">
    <name type="scientific">Caerostris extrusa</name>
    <name type="common">Bark spider</name>
    <name type="synonym">Caerostris bankana</name>
    <dbReference type="NCBI Taxonomy" id="172846"/>
    <lineage>
        <taxon>Eukaryota</taxon>
        <taxon>Metazoa</taxon>
        <taxon>Ecdysozoa</taxon>
        <taxon>Arthropoda</taxon>
        <taxon>Chelicerata</taxon>
        <taxon>Arachnida</taxon>
        <taxon>Araneae</taxon>
        <taxon>Araneomorphae</taxon>
        <taxon>Entelegynae</taxon>
        <taxon>Araneoidea</taxon>
        <taxon>Araneidae</taxon>
        <taxon>Caerostris</taxon>
    </lineage>
</organism>